<dbReference type="EMBL" id="UYYB01008684">
    <property type="protein sequence ID" value="VDM68402.1"/>
    <property type="molecule type" value="Genomic_DNA"/>
</dbReference>
<evidence type="ECO:0000313" key="3">
    <source>
        <dbReference type="Proteomes" id="UP000270094"/>
    </source>
</evidence>
<dbReference type="Proteomes" id="UP000270094">
    <property type="component" value="Unassembled WGS sequence"/>
</dbReference>
<feature type="region of interest" description="Disordered" evidence="1">
    <location>
        <begin position="81"/>
        <end position="147"/>
    </location>
</feature>
<proteinExistence type="predicted"/>
<dbReference type="AlphaFoldDB" id="A0A3P7KLX9"/>
<feature type="compositionally biased region" description="Basic and acidic residues" evidence="1">
    <location>
        <begin position="12"/>
        <end position="23"/>
    </location>
</feature>
<gene>
    <name evidence="2" type="ORF">SVUK_LOCUS3400</name>
</gene>
<accession>A0A3P7KLX9</accession>
<feature type="compositionally biased region" description="Acidic residues" evidence="1">
    <location>
        <begin position="135"/>
        <end position="147"/>
    </location>
</feature>
<keyword evidence="3" id="KW-1185">Reference proteome</keyword>
<sequence>MVSKLPITDDYVNSRERGGDREQAGAGASVKIPSIGGGVAAKQNLTVGEIGLPIIDENAINVAAEVSEEEENVIDEILGLNKEEMEEKMEEVDEDDETETEEGESIPSQAFENSEEKSMKGIDALTERKTPQRFDEDEDSDEQSLFE</sequence>
<evidence type="ECO:0000256" key="1">
    <source>
        <dbReference type="SAM" id="MobiDB-lite"/>
    </source>
</evidence>
<feature type="non-terminal residue" evidence="2">
    <location>
        <position position="147"/>
    </location>
</feature>
<feature type="region of interest" description="Disordered" evidence="1">
    <location>
        <begin position="1"/>
        <end position="33"/>
    </location>
</feature>
<organism evidence="2 3">
    <name type="scientific">Strongylus vulgaris</name>
    <name type="common">Blood worm</name>
    <dbReference type="NCBI Taxonomy" id="40348"/>
    <lineage>
        <taxon>Eukaryota</taxon>
        <taxon>Metazoa</taxon>
        <taxon>Ecdysozoa</taxon>
        <taxon>Nematoda</taxon>
        <taxon>Chromadorea</taxon>
        <taxon>Rhabditida</taxon>
        <taxon>Rhabditina</taxon>
        <taxon>Rhabditomorpha</taxon>
        <taxon>Strongyloidea</taxon>
        <taxon>Strongylidae</taxon>
        <taxon>Strongylus</taxon>
    </lineage>
</organism>
<feature type="compositionally biased region" description="Acidic residues" evidence="1">
    <location>
        <begin position="84"/>
        <end position="104"/>
    </location>
</feature>
<feature type="compositionally biased region" description="Basic and acidic residues" evidence="1">
    <location>
        <begin position="114"/>
        <end position="134"/>
    </location>
</feature>
<reference evidence="2 3" key="1">
    <citation type="submission" date="2018-11" db="EMBL/GenBank/DDBJ databases">
        <authorList>
            <consortium name="Pathogen Informatics"/>
        </authorList>
    </citation>
    <scope>NUCLEOTIDE SEQUENCE [LARGE SCALE GENOMIC DNA]</scope>
</reference>
<evidence type="ECO:0000313" key="2">
    <source>
        <dbReference type="EMBL" id="VDM68402.1"/>
    </source>
</evidence>
<protein>
    <submittedName>
        <fullName evidence="2">Uncharacterized protein</fullName>
    </submittedName>
</protein>
<name>A0A3P7KLX9_STRVU</name>